<evidence type="ECO:0000313" key="11">
    <source>
        <dbReference type="EMBL" id="MBS0123253.1"/>
    </source>
</evidence>
<dbReference type="GO" id="GO:0009011">
    <property type="term" value="F:alpha-1,4-glucan glucosyltransferase (ADP-glucose donor) activity"/>
    <property type="evidence" value="ECO:0007669"/>
    <property type="project" value="UniProtKB-UniRule"/>
</dbReference>
<dbReference type="UniPathway" id="UPA00164"/>
<dbReference type="NCBIfam" id="NF001899">
    <property type="entry name" value="PRK00654.1-2"/>
    <property type="match status" value="1"/>
</dbReference>
<gene>
    <name evidence="8 11" type="primary">glgA</name>
    <name evidence="11" type="ORF">KB874_03815</name>
</gene>
<keyword evidence="5 8" id="KW-0328">Glycosyltransferase</keyword>
<evidence type="ECO:0000256" key="7">
    <source>
        <dbReference type="ARBA" id="ARBA00023056"/>
    </source>
</evidence>
<dbReference type="GO" id="GO:0005829">
    <property type="term" value="C:cytosol"/>
    <property type="evidence" value="ECO:0007669"/>
    <property type="project" value="TreeGrafter"/>
</dbReference>
<sequence>MRVLSVASECAPLVKTGGLADVAGALPGALAGLGVQMRTLLPGYPQIMAALEGARRVLDLPDCFGGAGRVLAGQGGGLDLLVLDAPHLFDRGAGIYLGDDGRDWPDNPERYAALSHAAARIAEGGLADWRPDIVHCHDWQAGLAPYYIARGPAGGHVGTVVTIHNIAFQGLAPASRCGALRIDPADYTPEGVEYFGQLSALKAGLMFADRLTTVSPTYAEELMTPEFGMGLDGVMRARSGRLSGILNGIDEAVWNPAADPLIPKTYKAAKGKAENKRALQAEFDLPQSDGPLCIVISRMTGQKGLDLLLQALPVLLGRGGQLALLGSGDPALEYAFKEAGVHPNVSVRMGYDEALSHRMMAGGDAILVPSRFEPCGLTQLYGLRYGTIPLVALTGGLADTVIPATPATLAREVATGLQFHPVTAEALGNALSRLCTLYEQPKIWSRMQRNAMAHPVGWDVSARAYAALYEGLAEGQA</sequence>
<evidence type="ECO:0000256" key="4">
    <source>
        <dbReference type="ARBA" id="ARBA00010281"/>
    </source>
</evidence>
<protein>
    <recommendedName>
        <fullName evidence="8">Glycogen synthase</fullName>
        <ecNumber evidence="8">2.4.1.21</ecNumber>
    </recommendedName>
    <alternativeName>
        <fullName evidence="8">Starch [bacterial glycogen] synthase</fullName>
    </alternativeName>
</protein>
<organism evidence="11 12">
    <name type="scientific">Thetidibacter halocola</name>
    <dbReference type="NCBI Taxonomy" id="2827239"/>
    <lineage>
        <taxon>Bacteria</taxon>
        <taxon>Pseudomonadati</taxon>
        <taxon>Pseudomonadota</taxon>
        <taxon>Alphaproteobacteria</taxon>
        <taxon>Rhodobacterales</taxon>
        <taxon>Roseobacteraceae</taxon>
        <taxon>Thetidibacter</taxon>
    </lineage>
</organism>
<evidence type="ECO:0000256" key="5">
    <source>
        <dbReference type="ARBA" id="ARBA00022676"/>
    </source>
</evidence>
<comment type="pathway">
    <text evidence="3 8">Glycan biosynthesis; glycogen biosynthesis.</text>
</comment>
<dbReference type="SUPFAM" id="SSF53756">
    <property type="entry name" value="UDP-Glycosyltransferase/glycogen phosphorylase"/>
    <property type="match status" value="1"/>
</dbReference>
<accession>A0A8J7WDR6</accession>
<dbReference type="AlphaFoldDB" id="A0A8J7WDR6"/>
<dbReference type="CDD" id="cd03791">
    <property type="entry name" value="GT5_Glycogen_synthase_DULL1-like"/>
    <property type="match status" value="1"/>
</dbReference>
<feature type="domain" description="Starch synthase catalytic" evidence="10">
    <location>
        <begin position="2"/>
        <end position="236"/>
    </location>
</feature>
<dbReference type="Proteomes" id="UP000681356">
    <property type="component" value="Unassembled WGS sequence"/>
</dbReference>
<dbReference type="GO" id="GO:0004373">
    <property type="term" value="F:alpha-1,4-glucan glucosyltransferase (UDP-glucose donor) activity"/>
    <property type="evidence" value="ECO:0007669"/>
    <property type="project" value="InterPro"/>
</dbReference>
<dbReference type="InterPro" id="IPR011835">
    <property type="entry name" value="GS/SS"/>
</dbReference>
<keyword evidence="6 8" id="KW-0808">Transferase</keyword>
<dbReference type="InterPro" id="IPR001296">
    <property type="entry name" value="Glyco_trans_1"/>
</dbReference>
<dbReference type="InterPro" id="IPR013534">
    <property type="entry name" value="Starch_synth_cat_dom"/>
</dbReference>
<comment type="similarity">
    <text evidence="4 8">Belongs to the glycosyltransferase 1 family. Bacterial/plant glycogen synthase subfamily.</text>
</comment>
<dbReference type="HAMAP" id="MF_00484">
    <property type="entry name" value="Glycogen_synth"/>
    <property type="match status" value="1"/>
</dbReference>
<feature type="binding site" evidence="8">
    <location>
        <position position="15"/>
    </location>
    <ligand>
        <name>ADP-alpha-D-glucose</name>
        <dbReference type="ChEBI" id="CHEBI:57498"/>
    </ligand>
</feature>
<comment type="catalytic activity">
    <reaction evidence="1 8">
        <text>[(1-&gt;4)-alpha-D-glucosyl](n) + ADP-alpha-D-glucose = [(1-&gt;4)-alpha-D-glucosyl](n+1) + ADP + H(+)</text>
        <dbReference type="Rhea" id="RHEA:18189"/>
        <dbReference type="Rhea" id="RHEA-COMP:9584"/>
        <dbReference type="Rhea" id="RHEA-COMP:9587"/>
        <dbReference type="ChEBI" id="CHEBI:15378"/>
        <dbReference type="ChEBI" id="CHEBI:15444"/>
        <dbReference type="ChEBI" id="CHEBI:57498"/>
        <dbReference type="ChEBI" id="CHEBI:456216"/>
        <dbReference type="EC" id="2.4.1.21"/>
    </reaction>
</comment>
<evidence type="ECO:0000259" key="10">
    <source>
        <dbReference type="Pfam" id="PF08323"/>
    </source>
</evidence>
<evidence type="ECO:0000259" key="9">
    <source>
        <dbReference type="Pfam" id="PF00534"/>
    </source>
</evidence>
<dbReference type="Pfam" id="PF00534">
    <property type="entry name" value="Glycos_transf_1"/>
    <property type="match status" value="1"/>
</dbReference>
<proteinExistence type="inferred from homology"/>
<evidence type="ECO:0000256" key="2">
    <source>
        <dbReference type="ARBA" id="ARBA00002764"/>
    </source>
</evidence>
<dbReference type="EC" id="2.4.1.21" evidence="8"/>
<evidence type="ECO:0000256" key="3">
    <source>
        <dbReference type="ARBA" id="ARBA00004964"/>
    </source>
</evidence>
<dbReference type="Pfam" id="PF08323">
    <property type="entry name" value="Glyco_transf_5"/>
    <property type="match status" value="1"/>
</dbReference>
<dbReference type="EMBL" id="JAGTUU010000001">
    <property type="protein sequence ID" value="MBS0123253.1"/>
    <property type="molecule type" value="Genomic_DNA"/>
</dbReference>
<dbReference type="PANTHER" id="PTHR45825">
    <property type="entry name" value="GRANULE-BOUND STARCH SYNTHASE 1, CHLOROPLASTIC/AMYLOPLASTIC"/>
    <property type="match status" value="1"/>
</dbReference>
<dbReference type="GO" id="GO:0005978">
    <property type="term" value="P:glycogen biosynthetic process"/>
    <property type="evidence" value="ECO:0007669"/>
    <property type="project" value="UniProtKB-UniRule"/>
</dbReference>
<evidence type="ECO:0000256" key="8">
    <source>
        <dbReference type="HAMAP-Rule" id="MF_00484"/>
    </source>
</evidence>
<feature type="domain" description="Glycosyl transferase family 1" evidence="9">
    <location>
        <begin position="287"/>
        <end position="446"/>
    </location>
</feature>
<keyword evidence="7 8" id="KW-0320">Glycogen biosynthesis</keyword>
<evidence type="ECO:0000313" key="12">
    <source>
        <dbReference type="Proteomes" id="UP000681356"/>
    </source>
</evidence>
<keyword evidence="12" id="KW-1185">Reference proteome</keyword>
<evidence type="ECO:0000256" key="1">
    <source>
        <dbReference type="ARBA" id="ARBA00001478"/>
    </source>
</evidence>
<dbReference type="PANTHER" id="PTHR45825:SF11">
    <property type="entry name" value="ALPHA AMYLASE DOMAIN-CONTAINING PROTEIN"/>
    <property type="match status" value="1"/>
</dbReference>
<comment type="function">
    <text evidence="2 8">Synthesizes alpha-1,4-glucan chains using ADP-glucose.</text>
</comment>
<name>A0A8J7WDR6_9RHOB</name>
<dbReference type="NCBIfam" id="TIGR02095">
    <property type="entry name" value="glgA"/>
    <property type="match status" value="1"/>
</dbReference>
<dbReference type="Gene3D" id="3.40.50.2000">
    <property type="entry name" value="Glycogen Phosphorylase B"/>
    <property type="match status" value="2"/>
</dbReference>
<comment type="caution">
    <text evidence="11">The sequence shown here is derived from an EMBL/GenBank/DDBJ whole genome shotgun (WGS) entry which is preliminary data.</text>
</comment>
<reference evidence="11" key="1">
    <citation type="submission" date="2021-04" db="EMBL/GenBank/DDBJ databases">
        <authorList>
            <person name="Yoon J."/>
        </authorList>
    </citation>
    <scope>NUCLEOTIDE SEQUENCE</scope>
    <source>
        <strain evidence="11">KMU-90</strain>
    </source>
</reference>
<evidence type="ECO:0000256" key="6">
    <source>
        <dbReference type="ARBA" id="ARBA00022679"/>
    </source>
</evidence>